<gene>
    <name evidence="7" type="ORF">MOO44_03875</name>
</gene>
<dbReference type="AlphaFoldDB" id="A0A976RSX3"/>
<dbReference type="GO" id="GO:0016020">
    <property type="term" value="C:membrane"/>
    <property type="evidence" value="ECO:0007669"/>
    <property type="project" value="UniProtKB-SubCell"/>
</dbReference>
<dbReference type="GO" id="GO:0140359">
    <property type="term" value="F:ABC-type transporter activity"/>
    <property type="evidence" value="ECO:0007669"/>
    <property type="project" value="InterPro"/>
</dbReference>
<evidence type="ECO:0000256" key="1">
    <source>
        <dbReference type="ARBA" id="ARBA00004141"/>
    </source>
</evidence>
<organism evidence="7 8">
    <name type="scientific">Nicoliella spurrieriana</name>
    <dbReference type="NCBI Taxonomy" id="2925830"/>
    <lineage>
        <taxon>Bacteria</taxon>
        <taxon>Bacillati</taxon>
        <taxon>Bacillota</taxon>
        <taxon>Bacilli</taxon>
        <taxon>Lactobacillales</taxon>
        <taxon>Lactobacillaceae</taxon>
        <taxon>Nicoliella</taxon>
    </lineage>
</organism>
<reference evidence="7" key="1">
    <citation type="journal article" date="2022" name="Int. J. Syst. Evol. Microbiol.">
        <title>Apilactobacillus apisilvae sp. nov., Nicolia spurrieriana gen. nov. sp. nov., Bombilactobacillus folatiphilus sp. nov. and Bombilactobacillus thymidiniphilus sp. nov., four new lactic acid bacterial isolates from stingless bees Tetragonula carbonaria and Austroplebeia australis.</title>
        <authorList>
            <person name="Oliphant S.A."/>
            <person name="Watson-Haigh N.S."/>
            <person name="Sumby K.M."/>
            <person name="Gardner J."/>
            <person name="Groom S."/>
            <person name="Jiranek V."/>
        </authorList>
    </citation>
    <scope>NUCLEOTIDE SEQUENCE</scope>
    <source>
        <strain evidence="7">SGEP1_A5</strain>
    </source>
</reference>
<evidence type="ECO:0000256" key="2">
    <source>
        <dbReference type="ARBA" id="ARBA00022692"/>
    </source>
</evidence>
<dbReference type="Proteomes" id="UP000831181">
    <property type="component" value="Chromosome"/>
</dbReference>
<evidence type="ECO:0000256" key="3">
    <source>
        <dbReference type="ARBA" id="ARBA00022989"/>
    </source>
</evidence>
<feature type="transmembrane region" description="Helical" evidence="5">
    <location>
        <begin position="133"/>
        <end position="161"/>
    </location>
</feature>
<evidence type="ECO:0000313" key="7">
    <source>
        <dbReference type="EMBL" id="UQS87305.1"/>
    </source>
</evidence>
<name>A0A976RSX3_9LACO</name>
<evidence type="ECO:0000256" key="4">
    <source>
        <dbReference type="ARBA" id="ARBA00023136"/>
    </source>
</evidence>
<keyword evidence="2 5" id="KW-0812">Transmembrane</keyword>
<keyword evidence="8" id="KW-1185">Reference proteome</keyword>
<evidence type="ECO:0000259" key="6">
    <source>
        <dbReference type="Pfam" id="PF12698"/>
    </source>
</evidence>
<feature type="transmembrane region" description="Helical" evidence="5">
    <location>
        <begin position="220"/>
        <end position="240"/>
    </location>
</feature>
<keyword evidence="4 5" id="KW-0472">Membrane</keyword>
<evidence type="ECO:0000313" key="8">
    <source>
        <dbReference type="Proteomes" id="UP000831181"/>
    </source>
</evidence>
<dbReference type="RefSeq" id="WP_260117110.1">
    <property type="nucleotide sequence ID" value="NZ_CP093361.1"/>
</dbReference>
<feature type="transmembrane region" description="Helical" evidence="5">
    <location>
        <begin position="94"/>
        <end position="112"/>
    </location>
</feature>
<proteinExistence type="predicted"/>
<feature type="transmembrane region" description="Helical" evidence="5">
    <location>
        <begin position="190"/>
        <end position="213"/>
    </location>
</feature>
<feature type="transmembrane region" description="Helical" evidence="5">
    <location>
        <begin position="280"/>
        <end position="300"/>
    </location>
</feature>
<dbReference type="EMBL" id="CP093361">
    <property type="protein sequence ID" value="UQS87305.1"/>
    <property type="molecule type" value="Genomic_DNA"/>
</dbReference>
<keyword evidence="3 5" id="KW-1133">Transmembrane helix</keyword>
<feature type="domain" description="ABC-2 type transporter transmembrane" evidence="6">
    <location>
        <begin position="30"/>
        <end position="297"/>
    </location>
</feature>
<evidence type="ECO:0000256" key="5">
    <source>
        <dbReference type="SAM" id="Phobius"/>
    </source>
</evidence>
<protein>
    <recommendedName>
        <fullName evidence="6">ABC-2 type transporter transmembrane domain-containing protein</fullName>
    </recommendedName>
</protein>
<accession>A0A976RSX3</accession>
<comment type="subcellular location">
    <subcellularLocation>
        <location evidence="1">Membrane</location>
        <topology evidence="1">Multi-pass membrane protein</topology>
    </subcellularLocation>
</comment>
<dbReference type="KEGG" id="lbe:MOO44_03875"/>
<dbReference type="Pfam" id="PF12698">
    <property type="entry name" value="ABC2_membrane_3"/>
    <property type="match status" value="1"/>
</dbReference>
<sequence>MLTFVLITSLNSGNDAMQSNLNQAHYQADSQQSYVTLFKHNTQLIKQAHSNEIANKLTKTNLLLSYLHHSHLKYESTDQPKTSVTLMQKVGVDYMMGIILIAMITILVNLFATNYVENISISTLIPIEKFKFILVNIGVGCLIYGGIILISLLTAMILGLLGGGFGNLNYPINTMLQNQDIGAYVNLSQIIVPLIVIQILFIIFMVMFSYLIVSILKDKLNSLLFVNIITFGALIGIYFFKPISSLAHLIPFSFYNGFNIATFQLGTNINNDYLTATDGMVILSSSIVVMLLMIIGTSIIEAHNKNK</sequence>
<dbReference type="InterPro" id="IPR013525">
    <property type="entry name" value="ABC2_TM"/>
</dbReference>